<evidence type="ECO:0000313" key="12">
    <source>
        <dbReference type="Proteomes" id="UP000075391"/>
    </source>
</evidence>
<keyword evidence="5 8" id="KW-0418">Kinase</keyword>
<comment type="caution">
    <text evidence="10">The sequence shown here is derived from an EMBL/GenBank/DDBJ whole genome shotgun (WGS) entry which is preliminary data.</text>
</comment>
<keyword evidence="7 8" id="KW-0173">Coenzyme A biosynthesis</keyword>
<proteinExistence type="inferred from homology"/>
<dbReference type="InterPro" id="IPR027417">
    <property type="entry name" value="P-loop_NTPase"/>
</dbReference>
<dbReference type="Gene3D" id="3.40.50.300">
    <property type="entry name" value="P-loop containing nucleotide triphosphate hydrolases"/>
    <property type="match status" value="1"/>
</dbReference>
<evidence type="ECO:0000313" key="13">
    <source>
        <dbReference type="Proteomes" id="UP000075799"/>
    </source>
</evidence>
<dbReference type="PANTHER" id="PTHR10695">
    <property type="entry name" value="DEPHOSPHO-COA KINASE-RELATED"/>
    <property type="match status" value="1"/>
</dbReference>
<keyword evidence="3 8" id="KW-0808">Transferase</keyword>
<evidence type="ECO:0000256" key="8">
    <source>
        <dbReference type="HAMAP-Rule" id="MF_00376"/>
    </source>
</evidence>
<dbReference type="PANTHER" id="PTHR10695:SF46">
    <property type="entry name" value="BIFUNCTIONAL COENZYME A SYNTHASE-RELATED"/>
    <property type="match status" value="1"/>
</dbReference>
<evidence type="ECO:0000256" key="4">
    <source>
        <dbReference type="ARBA" id="ARBA00022741"/>
    </source>
</evidence>
<dbReference type="PROSITE" id="PS51219">
    <property type="entry name" value="DPCK"/>
    <property type="match status" value="1"/>
</dbReference>
<dbReference type="AlphaFoldDB" id="A0A150WGE1"/>
<dbReference type="UniPathway" id="UPA00241">
    <property type="reaction ID" value="UER00356"/>
</dbReference>
<dbReference type="Proteomes" id="UP000075799">
    <property type="component" value="Unassembled WGS sequence"/>
</dbReference>
<dbReference type="GO" id="GO:0005737">
    <property type="term" value="C:cytoplasm"/>
    <property type="evidence" value="ECO:0007669"/>
    <property type="project" value="UniProtKB-SubCell"/>
</dbReference>
<evidence type="ECO:0000256" key="5">
    <source>
        <dbReference type="ARBA" id="ARBA00022777"/>
    </source>
</evidence>
<gene>
    <name evidence="8" type="primary">coaE</name>
    <name evidence="10" type="ORF">AZI85_07870</name>
    <name evidence="11" type="ORF">AZI87_03290</name>
</gene>
<dbReference type="OrthoDB" id="5292032at2"/>
<comment type="subcellular location">
    <subcellularLocation>
        <location evidence="8">Cytoplasm</location>
    </subcellularLocation>
</comment>
<dbReference type="EC" id="2.7.1.24" evidence="8 9"/>
<keyword evidence="4 8" id="KW-0547">Nucleotide-binding</keyword>
<dbReference type="InterPro" id="IPR001977">
    <property type="entry name" value="Depp_CoAkinase"/>
</dbReference>
<keyword evidence="6 8" id="KW-0067">ATP-binding</keyword>
<comment type="pathway">
    <text evidence="8">Cofactor biosynthesis; coenzyme A biosynthesis; CoA from (R)-pantothenate: step 5/5.</text>
</comment>
<evidence type="ECO:0000256" key="3">
    <source>
        <dbReference type="ARBA" id="ARBA00022679"/>
    </source>
</evidence>
<dbReference type="GO" id="GO:0005524">
    <property type="term" value="F:ATP binding"/>
    <property type="evidence" value="ECO:0007669"/>
    <property type="project" value="UniProtKB-UniRule"/>
</dbReference>
<evidence type="ECO:0000256" key="2">
    <source>
        <dbReference type="ARBA" id="ARBA00022490"/>
    </source>
</evidence>
<dbReference type="SUPFAM" id="SSF52540">
    <property type="entry name" value="P-loop containing nucleoside triphosphate hydrolases"/>
    <property type="match status" value="1"/>
</dbReference>
<dbReference type="Proteomes" id="UP000075391">
    <property type="component" value="Unassembled WGS sequence"/>
</dbReference>
<sequence>MKWIGLTGGIACGKSTVSRALKDHSIPVVDADEIAKEVVKSGSPGLKSVIDVFGQDFLLPDGSLDRRKLGQHVFGHPELLHRLESILHPLIREETRRRRRLLEDMNHPVAVYDIPLLFETKAQDQFDAVVVVSCTKGQQKERLRRRQNWTDDEIDMRIASQIPIQFKEQQADFILHNNRDEQHLLKEIERLLAWLETLKTEKA</sequence>
<comment type="similarity">
    <text evidence="1 8">Belongs to the CoaE family.</text>
</comment>
<evidence type="ECO:0000313" key="10">
    <source>
        <dbReference type="EMBL" id="KYG62106.1"/>
    </source>
</evidence>
<evidence type="ECO:0000256" key="1">
    <source>
        <dbReference type="ARBA" id="ARBA00009018"/>
    </source>
</evidence>
<evidence type="ECO:0000256" key="7">
    <source>
        <dbReference type="ARBA" id="ARBA00022993"/>
    </source>
</evidence>
<dbReference type="EMBL" id="LUKF01000016">
    <property type="protein sequence ID" value="KYG62106.1"/>
    <property type="molecule type" value="Genomic_DNA"/>
</dbReference>
<accession>A0A150WGE1</accession>
<dbReference type="Pfam" id="PF01121">
    <property type="entry name" value="CoaE"/>
    <property type="match status" value="1"/>
</dbReference>
<evidence type="ECO:0000313" key="11">
    <source>
        <dbReference type="EMBL" id="KYG68294.1"/>
    </source>
</evidence>
<organism evidence="10 12">
    <name type="scientific">Bdellovibrio bacteriovorus</name>
    <dbReference type="NCBI Taxonomy" id="959"/>
    <lineage>
        <taxon>Bacteria</taxon>
        <taxon>Pseudomonadati</taxon>
        <taxon>Bdellovibrionota</taxon>
        <taxon>Bdellovibrionia</taxon>
        <taxon>Bdellovibrionales</taxon>
        <taxon>Pseudobdellovibrionaceae</taxon>
        <taxon>Bdellovibrio</taxon>
    </lineage>
</organism>
<comment type="function">
    <text evidence="8">Catalyzes the phosphorylation of the 3'-hydroxyl group of dephosphocoenzyme A to form coenzyme A.</text>
</comment>
<dbReference type="RefSeq" id="WP_063204991.1">
    <property type="nucleotide sequence ID" value="NZ_CP168967.1"/>
</dbReference>
<name>A0A150WGE1_BDEBC</name>
<keyword evidence="2 8" id="KW-0963">Cytoplasm</keyword>
<dbReference type="CDD" id="cd02022">
    <property type="entry name" value="DPCK"/>
    <property type="match status" value="1"/>
</dbReference>
<dbReference type="NCBIfam" id="TIGR00152">
    <property type="entry name" value="dephospho-CoA kinase"/>
    <property type="match status" value="1"/>
</dbReference>
<dbReference type="GO" id="GO:0015937">
    <property type="term" value="P:coenzyme A biosynthetic process"/>
    <property type="evidence" value="ECO:0007669"/>
    <property type="project" value="UniProtKB-UniRule"/>
</dbReference>
<feature type="binding site" evidence="8">
    <location>
        <begin position="11"/>
        <end position="16"/>
    </location>
    <ligand>
        <name>ATP</name>
        <dbReference type="ChEBI" id="CHEBI:30616"/>
    </ligand>
</feature>
<dbReference type="HAMAP" id="MF_00376">
    <property type="entry name" value="Dephospho_CoA_kinase"/>
    <property type="match status" value="1"/>
</dbReference>
<dbReference type="GO" id="GO:0004140">
    <property type="term" value="F:dephospho-CoA kinase activity"/>
    <property type="evidence" value="ECO:0007669"/>
    <property type="project" value="UniProtKB-UniRule"/>
</dbReference>
<dbReference type="EMBL" id="LUKD01000001">
    <property type="protein sequence ID" value="KYG68294.1"/>
    <property type="molecule type" value="Genomic_DNA"/>
</dbReference>
<dbReference type="FunFam" id="3.40.50.300:FF:000991">
    <property type="entry name" value="Dephospho-CoA kinase"/>
    <property type="match status" value="1"/>
</dbReference>
<evidence type="ECO:0000256" key="9">
    <source>
        <dbReference type="NCBIfam" id="TIGR00152"/>
    </source>
</evidence>
<protein>
    <recommendedName>
        <fullName evidence="8 9">Dephospho-CoA kinase</fullName>
        <ecNumber evidence="8 9">2.7.1.24</ecNumber>
    </recommendedName>
    <alternativeName>
        <fullName evidence="8">Dephosphocoenzyme A kinase</fullName>
    </alternativeName>
</protein>
<evidence type="ECO:0000256" key="6">
    <source>
        <dbReference type="ARBA" id="ARBA00022840"/>
    </source>
</evidence>
<comment type="catalytic activity">
    <reaction evidence="8">
        <text>3'-dephospho-CoA + ATP = ADP + CoA + H(+)</text>
        <dbReference type="Rhea" id="RHEA:18245"/>
        <dbReference type="ChEBI" id="CHEBI:15378"/>
        <dbReference type="ChEBI" id="CHEBI:30616"/>
        <dbReference type="ChEBI" id="CHEBI:57287"/>
        <dbReference type="ChEBI" id="CHEBI:57328"/>
        <dbReference type="ChEBI" id="CHEBI:456216"/>
        <dbReference type="EC" id="2.7.1.24"/>
    </reaction>
</comment>
<reference evidence="12 13" key="1">
    <citation type="submission" date="2016-03" db="EMBL/GenBank/DDBJ databases">
        <authorList>
            <person name="Ploux O."/>
        </authorList>
    </citation>
    <scope>NUCLEOTIDE SEQUENCE [LARGE SCALE GENOMIC DNA]</scope>
    <source>
        <strain evidence="10 12">BER2</strain>
        <strain evidence="11 13">EC13</strain>
    </source>
</reference>